<evidence type="ECO:0000313" key="1">
    <source>
        <dbReference type="Proteomes" id="UP000095286"/>
    </source>
</evidence>
<proteinExistence type="predicted"/>
<sequence length="131" mass="14572">MHNSRSHLNINSQPVEINKLIPGQKSVCVKFIIIEKGDIKKTQQGRSVVTLKIGDRTGIVQMVIWNDIADVVKVGDVCNLENGVVNAYKGILQLSCGKFGKLHKVDELCLAINEQVNMSEYNEKWVINGPN</sequence>
<organism evidence="1 2">
    <name type="scientific">Rhabditophanes sp. KR3021</name>
    <dbReference type="NCBI Taxonomy" id="114890"/>
    <lineage>
        <taxon>Eukaryota</taxon>
        <taxon>Metazoa</taxon>
        <taxon>Ecdysozoa</taxon>
        <taxon>Nematoda</taxon>
        <taxon>Chromadorea</taxon>
        <taxon>Rhabditida</taxon>
        <taxon>Tylenchina</taxon>
        <taxon>Panagrolaimomorpha</taxon>
        <taxon>Strongyloidoidea</taxon>
        <taxon>Alloionematidae</taxon>
        <taxon>Rhabditophanes</taxon>
    </lineage>
</organism>
<reference evidence="2" key="1">
    <citation type="submission" date="2016-11" db="UniProtKB">
        <authorList>
            <consortium name="WormBaseParasite"/>
        </authorList>
    </citation>
    <scope>IDENTIFICATION</scope>
    <source>
        <strain evidence="2">KR3021</strain>
    </source>
</reference>
<protein>
    <submittedName>
        <fullName evidence="2">OB domain-containing protein</fullName>
    </submittedName>
</protein>
<dbReference type="WBParaSite" id="RSKR_0000377500.1">
    <property type="protein sequence ID" value="RSKR_0000377500.1"/>
    <property type="gene ID" value="RSKR_0000377500"/>
</dbReference>
<evidence type="ECO:0000313" key="2">
    <source>
        <dbReference type="WBParaSite" id="RSKR_0000377500.1"/>
    </source>
</evidence>
<dbReference type="Proteomes" id="UP000095286">
    <property type="component" value="Unplaced"/>
</dbReference>
<accession>A0AC35TSI3</accession>
<name>A0AC35TSI3_9BILA</name>